<organism evidence="2 3">
    <name type="scientific">Sporosarcina siberiensis</name>
    <dbReference type="NCBI Taxonomy" id="1365606"/>
    <lineage>
        <taxon>Bacteria</taxon>
        <taxon>Bacillati</taxon>
        <taxon>Bacillota</taxon>
        <taxon>Bacilli</taxon>
        <taxon>Bacillales</taxon>
        <taxon>Caryophanaceae</taxon>
        <taxon>Sporosarcina</taxon>
    </lineage>
</organism>
<accession>A0ABW4SJG2</accession>
<evidence type="ECO:0000313" key="3">
    <source>
        <dbReference type="Proteomes" id="UP001597218"/>
    </source>
</evidence>
<dbReference type="RefSeq" id="WP_381540029.1">
    <property type="nucleotide sequence ID" value="NZ_JBHUGI010000037.1"/>
</dbReference>
<proteinExistence type="predicted"/>
<comment type="caution">
    <text evidence="2">The sequence shown here is derived from an EMBL/GenBank/DDBJ whole genome shotgun (WGS) entry which is preliminary data.</text>
</comment>
<dbReference type="EMBL" id="JBHUGI010000037">
    <property type="protein sequence ID" value="MFD1929673.1"/>
    <property type="molecule type" value="Genomic_DNA"/>
</dbReference>
<sequence length="197" mass="23435">MNVSDYLANNFPENVLRGSLITDWPAKLHFDLAKGIYQFNADGTYNEEMFQVANQEAMNVINEMIDEEDELFFVINVYWKRSYEKTRILTNYFTNKQVIFKATSEQFPMLSEDEPAFTRISVPCRKSDIKLKKLVEAIGNEDFNNRTPRFIRTSKNRYPEVYLVNRTKDLFVYMYDDRGIEVVYKEFEMIPLKKAHR</sequence>
<evidence type="ECO:0000259" key="1">
    <source>
        <dbReference type="Pfam" id="PF13021"/>
    </source>
</evidence>
<gene>
    <name evidence="2" type="ORF">ACFSFY_16660</name>
</gene>
<feature type="domain" description="DUF3885" evidence="1">
    <location>
        <begin position="4"/>
        <end position="187"/>
    </location>
</feature>
<keyword evidence="3" id="KW-1185">Reference proteome</keyword>
<dbReference type="InterPro" id="IPR024976">
    <property type="entry name" value="DUF3885"/>
</dbReference>
<dbReference type="Pfam" id="PF13021">
    <property type="entry name" value="DUF3885"/>
    <property type="match status" value="1"/>
</dbReference>
<protein>
    <recommendedName>
        <fullName evidence="1">DUF3885 domain-containing protein</fullName>
    </recommendedName>
</protein>
<dbReference type="Proteomes" id="UP001597218">
    <property type="component" value="Unassembled WGS sequence"/>
</dbReference>
<reference evidence="3" key="1">
    <citation type="journal article" date="2019" name="Int. J. Syst. Evol. Microbiol.">
        <title>The Global Catalogue of Microorganisms (GCM) 10K type strain sequencing project: providing services to taxonomists for standard genome sequencing and annotation.</title>
        <authorList>
            <consortium name="The Broad Institute Genomics Platform"/>
            <consortium name="The Broad Institute Genome Sequencing Center for Infectious Disease"/>
            <person name="Wu L."/>
            <person name="Ma J."/>
        </authorList>
    </citation>
    <scope>NUCLEOTIDE SEQUENCE [LARGE SCALE GENOMIC DNA]</scope>
    <source>
        <strain evidence="3">CGMCC 4.7177</strain>
    </source>
</reference>
<name>A0ABW4SJG2_9BACL</name>
<evidence type="ECO:0000313" key="2">
    <source>
        <dbReference type="EMBL" id="MFD1929673.1"/>
    </source>
</evidence>